<dbReference type="RefSeq" id="WP_023859327.1">
    <property type="nucleotide sequence ID" value="NZ_AWWH01000071.1"/>
</dbReference>
<reference evidence="2 3" key="1">
    <citation type="journal article" date="2014" name="Genome Announc.">
        <title>The Genome of the Predominant Equine Lactobacillus Species, Lactobacillus equi, Is Reflective of Its Lifestyle Adaptations to an Herbivorous Host.</title>
        <authorList>
            <person name="O'Donnell M.M."/>
            <person name="Harris H.M."/>
            <person name="O'Toole P.W."/>
            <person name="Ross R.P."/>
        </authorList>
    </citation>
    <scope>NUCLEOTIDE SEQUENCE [LARGE SCALE GENOMIC DNA]</scope>
    <source>
        <strain evidence="2 3">DPC 6820</strain>
    </source>
</reference>
<proteinExistence type="predicted"/>
<accession>V7HZ24</accession>
<dbReference type="Gene3D" id="1.10.1220.10">
    <property type="entry name" value="Met repressor-like"/>
    <property type="match status" value="1"/>
</dbReference>
<evidence type="ECO:0000313" key="2">
    <source>
        <dbReference type="EMBL" id="ETA74448.1"/>
    </source>
</evidence>
<dbReference type="EMBL" id="AWWH01000071">
    <property type="protein sequence ID" value="ETA74448.1"/>
    <property type="molecule type" value="Genomic_DNA"/>
</dbReference>
<dbReference type="AlphaFoldDB" id="V7HZ24"/>
<dbReference type="PATRIC" id="fig|1392007.3.peg.722"/>
<name>V7HZ24_9LACO</name>
<protein>
    <recommendedName>
        <fullName evidence="1">CopG-like ribbon-helix-helix domain-containing protein</fullName>
    </recommendedName>
</protein>
<dbReference type="SUPFAM" id="SSF47598">
    <property type="entry name" value="Ribbon-helix-helix"/>
    <property type="match status" value="1"/>
</dbReference>
<dbReference type="InterPro" id="IPR010985">
    <property type="entry name" value="Ribbon_hlx_hlx"/>
</dbReference>
<dbReference type="Proteomes" id="UP000018559">
    <property type="component" value="Unassembled WGS sequence"/>
</dbReference>
<dbReference type="InterPro" id="IPR012869">
    <property type="entry name" value="RHH_5"/>
</dbReference>
<comment type="caution">
    <text evidence="2">The sequence shown here is derived from an EMBL/GenBank/DDBJ whole genome shotgun (WGS) entry which is preliminary data.</text>
</comment>
<feature type="domain" description="CopG-like ribbon-helix-helix" evidence="1">
    <location>
        <begin position="6"/>
        <end position="45"/>
    </location>
</feature>
<evidence type="ECO:0000259" key="1">
    <source>
        <dbReference type="Pfam" id="PF07878"/>
    </source>
</evidence>
<keyword evidence="3" id="KW-1185">Reference proteome</keyword>
<evidence type="ECO:0000313" key="3">
    <source>
        <dbReference type="Proteomes" id="UP000018559"/>
    </source>
</evidence>
<organism evidence="2 3">
    <name type="scientific">Ligilactobacillus equi DPC 6820</name>
    <dbReference type="NCBI Taxonomy" id="1392007"/>
    <lineage>
        <taxon>Bacteria</taxon>
        <taxon>Bacillati</taxon>
        <taxon>Bacillota</taxon>
        <taxon>Bacilli</taxon>
        <taxon>Lactobacillales</taxon>
        <taxon>Lactobacillaceae</taxon>
        <taxon>Ligilactobacillus</taxon>
    </lineage>
</organism>
<dbReference type="Pfam" id="PF07878">
    <property type="entry name" value="RHH_5"/>
    <property type="match status" value="1"/>
</dbReference>
<sequence length="47" mass="5479">MAENKKRVNIYMSVELNDRLKIQAVKEHSSVSEILSKLAKEYLDKTK</sequence>
<dbReference type="InterPro" id="IPR013321">
    <property type="entry name" value="Arc_rbn_hlx_hlx"/>
</dbReference>
<gene>
    <name evidence="2" type="ORF">LEQ_1641</name>
</gene>
<dbReference type="GO" id="GO:0006355">
    <property type="term" value="P:regulation of DNA-templated transcription"/>
    <property type="evidence" value="ECO:0007669"/>
    <property type="project" value="InterPro"/>
</dbReference>